<proteinExistence type="predicted"/>
<dbReference type="AlphaFoldDB" id="A0A2V2WPE8"/>
<dbReference type="VEuPathDB" id="TriTrypDB:TcCLB.511529.140"/>
<dbReference type="VEuPathDB" id="TriTrypDB:BCY84_01494"/>
<evidence type="ECO:0000256" key="1">
    <source>
        <dbReference type="SAM" id="MobiDB-lite"/>
    </source>
</evidence>
<dbReference type="VEuPathDB" id="TriTrypDB:ECC02_004009"/>
<feature type="region of interest" description="Disordered" evidence="1">
    <location>
        <begin position="150"/>
        <end position="178"/>
    </location>
</feature>
<gene>
    <name evidence="2" type="ORF">C3747_68g187</name>
</gene>
<dbReference type="VEuPathDB" id="TriTrypDB:TcCL_ESM00889"/>
<organism evidence="2 3">
    <name type="scientific">Trypanosoma cruzi</name>
    <dbReference type="NCBI Taxonomy" id="5693"/>
    <lineage>
        <taxon>Eukaryota</taxon>
        <taxon>Discoba</taxon>
        <taxon>Euglenozoa</taxon>
        <taxon>Kinetoplastea</taxon>
        <taxon>Metakinetoplastina</taxon>
        <taxon>Trypanosomatida</taxon>
        <taxon>Trypanosomatidae</taxon>
        <taxon>Trypanosoma</taxon>
        <taxon>Schizotrypanum</taxon>
    </lineage>
</organism>
<evidence type="ECO:0000313" key="3">
    <source>
        <dbReference type="Proteomes" id="UP000246078"/>
    </source>
</evidence>
<reference evidence="2 3" key="1">
    <citation type="journal article" date="2018" name="Microb. Genom.">
        <title>Expanding an expanded genome: long-read sequencing of Trypanosoma cruzi.</title>
        <authorList>
            <person name="Berna L."/>
            <person name="Rodriguez M."/>
            <person name="Chiribao M.L."/>
            <person name="Parodi-Talice A."/>
            <person name="Pita S."/>
            <person name="Rijo G."/>
            <person name="Alvarez-Valin F."/>
            <person name="Robello C."/>
        </authorList>
    </citation>
    <scope>NUCLEOTIDE SEQUENCE [LARGE SCALE GENOMIC DNA]</scope>
    <source>
        <strain evidence="2 3">TCC</strain>
    </source>
</reference>
<dbReference type="VEuPathDB" id="TriTrypDB:TcYC6_0049740"/>
<protein>
    <submittedName>
        <fullName evidence="2">Uncharacterized protein</fullName>
    </submittedName>
</protein>
<dbReference type="SMR" id="A0A2V2WPE8"/>
<dbReference type="VEuPathDB" id="TriTrypDB:TcBrA4_0035700"/>
<accession>A0A2V2WPE8</accession>
<dbReference type="VEuPathDB" id="TriTrypDB:TcG_00017"/>
<sequence>MRRASLLWFSKRLRGTVISWHPFERHGVIRCATDGKEYKIPNARAFETILPTRLRQLEGAAVEFEAICGTQDVDRVITRSRLEPITAKSYERKSPVDFLAGFCLESSNMTTPEATSEPSATCASSLSSPSALFPQPLAGNITVDLSTVMSKRSNGGSAPANREGAKNTEIEREEEEGLRAPRGVKDLRNLVVLDEDTKELLRLRRQLGSDAKAREVLQQRRKEAEAAKTKQRKVLSTHQTGVVLTWSSLHRSGVVLENATEVSRNAPENNMEGMCIIRNVDSFDTALPTELNLVGRTVTFSKVAYACHPLKVFAENIRVSGSVNFEEARTAATEAKAKEAAAREHSKRARQLGTLFEEEMDHTDEPLPTGPLYGVVTRWSGGQGIVETGNRRLYYIHSAADFIQLIDQTSNTIRGAVVCFTVDKENRRNAREVNILSLATREINSVMPMLERQKGPTTTTTTTTIFGDGISSVNAASFVAGADGENSNAIAADGGTGELLADANWVQGILITWSSLEDQGVIQGDDGNRYLLRDGEEHVRDYKTCKSLLKKGRRVKFLPFGGTGLLACHVVPLETEADEATLAEAELQPREQRVSEGHAEEAIASPMSTAYWINRMDRAGYDTTEVKKMQNRAITFDDDDDDDDKLLDSEDLFKKDHWFNDPRKNMRLPNSDMTAGNLALIGPASMMNIAMKAHNPQKLEKVKNKYYNRLTEPMKEFAWKQAKELAPKYEKRIKEAREKGDEPRFSFY</sequence>
<dbReference type="VEuPathDB" id="TriTrypDB:TCDM_02734"/>
<dbReference type="VEuPathDB" id="TriTrypDB:TcCLB.506727.120"/>
<dbReference type="VEuPathDB" id="TriTrypDB:TCSYLVIO_005346"/>
<dbReference type="VEuPathDB" id="TriTrypDB:C3747_68g187"/>
<dbReference type="Proteomes" id="UP000246078">
    <property type="component" value="Unassembled WGS sequence"/>
</dbReference>
<dbReference type="EMBL" id="PRFC01000068">
    <property type="protein sequence ID" value="PWV10498.1"/>
    <property type="molecule type" value="Genomic_DNA"/>
</dbReference>
<comment type="caution">
    <text evidence="2">The sequence shown here is derived from an EMBL/GenBank/DDBJ whole genome shotgun (WGS) entry which is preliminary data.</text>
</comment>
<dbReference type="OrthoDB" id="272445at2759"/>
<dbReference type="VEuPathDB" id="TriTrypDB:C4B63_20g215"/>
<name>A0A2V2WPE8_TRYCR</name>
<dbReference type="VEuPathDB" id="TriTrypDB:Tc_MARK_2714"/>
<evidence type="ECO:0000313" key="2">
    <source>
        <dbReference type="EMBL" id="PWV10498.1"/>
    </source>
</evidence>